<dbReference type="Proteomes" id="UP000037982">
    <property type="component" value="Unassembled WGS sequence"/>
</dbReference>
<dbReference type="EMBL" id="LGKG01000002">
    <property type="protein sequence ID" value="KPC66605.1"/>
    <property type="molecule type" value="Genomic_DNA"/>
</dbReference>
<name>A0A0N0Y1H3_9ACTN</name>
<proteinExistence type="predicted"/>
<accession>A0A0N0Y1H3</accession>
<protein>
    <submittedName>
        <fullName evidence="1">Uncharacterized protein</fullName>
    </submittedName>
</protein>
<reference evidence="2" key="1">
    <citation type="submission" date="2015-07" db="EMBL/GenBank/DDBJ databases">
        <authorList>
            <person name="Ju K.-S."/>
            <person name="Doroghazi J.R."/>
            <person name="Metcalf W.W."/>
        </authorList>
    </citation>
    <scope>NUCLEOTIDE SEQUENCE [LARGE SCALE GENOMIC DNA]</scope>
    <source>
        <strain evidence="2">NRRL ISP-5002</strain>
    </source>
</reference>
<gene>
    <name evidence="1" type="ORF">ADL29_03410</name>
</gene>
<evidence type="ECO:0000313" key="2">
    <source>
        <dbReference type="Proteomes" id="UP000037982"/>
    </source>
</evidence>
<comment type="caution">
    <text evidence="1">The sequence shown here is derived from an EMBL/GenBank/DDBJ whole genome shotgun (WGS) entry which is preliminary data.</text>
</comment>
<evidence type="ECO:0000313" key="1">
    <source>
        <dbReference type="EMBL" id="KPC66605.1"/>
    </source>
</evidence>
<sequence>MSTLRPGKSDSELLETTDVPTLLRYGLRGNGPHRTALFGDGAVTAAITLDRQGALPRSVSFLAKVVRSGGTRYAADLDEPLPGEAAQTIRAWLTGAAGVAPDVAGDDAVACWLEAVAAVMELRHEAGTAAASTW</sequence>
<dbReference type="PATRIC" id="fig|66876.3.peg.720"/>
<keyword evidence="2" id="KW-1185">Reference proteome</keyword>
<organism evidence="1 2">
    <name type="scientific">Streptomyces chattanoogensis</name>
    <dbReference type="NCBI Taxonomy" id="66876"/>
    <lineage>
        <taxon>Bacteria</taxon>
        <taxon>Bacillati</taxon>
        <taxon>Actinomycetota</taxon>
        <taxon>Actinomycetes</taxon>
        <taxon>Kitasatosporales</taxon>
        <taxon>Streptomycetaceae</taxon>
        <taxon>Streptomyces</taxon>
    </lineage>
</organism>
<dbReference type="RefSeq" id="WP_053922387.1">
    <property type="nucleotide sequence ID" value="NZ_LGKG01000002.1"/>
</dbReference>
<dbReference type="AlphaFoldDB" id="A0A0N0Y1H3"/>